<evidence type="ECO:0000313" key="2">
    <source>
        <dbReference type="EMBL" id="SDH67581.1"/>
    </source>
</evidence>
<dbReference type="PANTHER" id="PTHR12526">
    <property type="entry name" value="GLYCOSYLTRANSFERASE"/>
    <property type="match status" value="1"/>
</dbReference>
<sequence length="374" mass="43627">MKNKKVYFFTNIIPPYRVFFYNLLEQTRKGSNFDFEVFFMRETESNRNWNIDLNDLKFKYKIGNGLYFDIKGFFFHFNPLMVRDLIRSKDEIILGGSWNNPNVILIAFLKSIGLAKNTLSVWSEANYLTNESQAKNKLRDFLKKWFFRQIDGKFIIPGEMSVKSFAKWGIPIHNIVYLPNVVSTNIFNTNKAVDKNNKLPVFFLVARLEENIKGIRNFMDAVGVENLRRIILKIAGTGSSYNDYLKYIKDHNLEDHIKLLGNLTQQQIVEEYKNADIFLLPSFSDPSPLSIVEAISSGLPVFVSDRCGNHFETVSEGKNGYVFDPSNHAEIKEKFNLLMDRKEYWKDFSEISLQLAEENFNPDVVLRRFVSNYE</sequence>
<dbReference type="RefSeq" id="WP_089854192.1">
    <property type="nucleotide sequence ID" value="NZ_FNDW01000001.1"/>
</dbReference>
<dbReference type="OrthoDB" id="9795068at2"/>
<proteinExistence type="predicted"/>
<dbReference type="Pfam" id="PF00534">
    <property type="entry name" value="Glycos_transf_1"/>
    <property type="match status" value="1"/>
</dbReference>
<reference evidence="3" key="1">
    <citation type="submission" date="2016-10" db="EMBL/GenBank/DDBJ databases">
        <authorList>
            <person name="Varghese N."/>
            <person name="Submissions S."/>
        </authorList>
    </citation>
    <scope>NUCLEOTIDE SEQUENCE [LARGE SCALE GENOMIC DNA]</scope>
    <source>
        <strain evidence="3">DSM 17071</strain>
    </source>
</reference>
<dbReference type="PANTHER" id="PTHR12526:SF637">
    <property type="entry name" value="GLYCOSYLTRANSFERASE EPSF-RELATED"/>
    <property type="match status" value="1"/>
</dbReference>
<dbReference type="EMBL" id="FNDW01000001">
    <property type="protein sequence ID" value="SDH67581.1"/>
    <property type="molecule type" value="Genomic_DNA"/>
</dbReference>
<dbReference type="GO" id="GO:0016757">
    <property type="term" value="F:glycosyltransferase activity"/>
    <property type="evidence" value="ECO:0007669"/>
    <property type="project" value="InterPro"/>
</dbReference>
<dbReference type="Proteomes" id="UP000198869">
    <property type="component" value="Unassembled WGS sequence"/>
</dbReference>
<organism evidence="2 3">
    <name type="scientific">Chryseobacterium taeanense</name>
    <dbReference type="NCBI Taxonomy" id="311334"/>
    <lineage>
        <taxon>Bacteria</taxon>
        <taxon>Pseudomonadati</taxon>
        <taxon>Bacteroidota</taxon>
        <taxon>Flavobacteriia</taxon>
        <taxon>Flavobacteriales</taxon>
        <taxon>Weeksellaceae</taxon>
        <taxon>Chryseobacterium group</taxon>
        <taxon>Chryseobacterium</taxon>
    </lineage>
</organism>
<feature type="domain" description="Glycosyl transferase family 1" evidence="1">
    <location>
        <begin position="191"/>
        <end position="350"/>
    </location>
</feature>
<evidence type="ECO:0000259" key="1">
    <source>
        <dbReference type="Pfam" id="PF00534"/>
    </source>
</evidence>
<keyword evidence="2" id="KW-0808">Transferase</keyword>
<protein>
    <submittedName>
        <fullName evidence="2">Glycosyltransferase involved in cell wall bisynthesis</fullName>
    </submittedName>
</protein>
<dbReference type="SUPFAM" id="SSF53756">
    <property type="entry name" value="UDP-Glycosyltransferase/glycogen phosphorylase"/>
    <property type="match status" value="1"/>
</dbReference>
<gene>
    <name evidence="2" type="ORF">SAMN05421846_101517</name>
</gene>
<dbReference type="CDD" id="cd03801">
    <property type="entry name" value="GT4_PimA-like"/>
    <property type="match status" value="1"/>
</dbReference>
<dbReference type="InterPro" id="IPR001296">
    <property type="entry name" value="Glyco_trans_1"/>
</dbReference>
<dbReference type="STRING" id="311334.SAMN05421846_101517"/>
<accession>A0A1G8ECF1</accession>
<dbReference type="Gene3D" id="3.40.50.2000">
    <property type="entry name" value="Glycogen Phosphorylase B"/>
    <property type="match status" value="2"/>
</dbReference>
<name>A0A1G8ECF1_9FLAO</name>
<dbReference type="AlphaFoldDB" id="A0A1G8ECF1"/>
<keyword evidence="3" id="KW-1185">Reference proteome</keyword>
<evidence type="ECO:0000313" key="3">
    <source>
        <dbReference type="Proteomes" id="UP000198869"/>
    </source>
</evidence>